<organism evidence="1 2">
    <name type="scientific">Candidatus Korobacter versatilis</name>
    <dbReference type="NCBI Taxonomy" id="658062"/>
    <lineage>
        <taxon>Bacteria</taxon>
        <taxon>Pseudomonadati</taxon>
        <taxon>Acidobacteriota</taxon>
        <taxon>Terriglobia</taxon>
        <taxon>Terriglobales</taxon>
        <taxon>Candidatus Korobacteraceae</taxon>
        <taxon>Candidatus Korobacter</taxon>
    </lineage>
</organism>
<name>A0A932EQ70_9BACT</name>
<evidence type="ECO:0000313" key="1">
    <source>
        <dbReference type="EMBL" id="MBI2679002.1"/>
    </source>
</evidence>
<dbReference type="EMBL" id="JACPNR010000011">
    <property type="protein sequence ID" value="MBI2679002.1"/>
    <property type="molecule type" value="Genomic_DNA"/>
</dbReference>
<evidence type="ECO:0000313" key="2">
    <source>
        <dbReference type="Proteomes" id="UP000779809"/>
    </source>
</evidence>
<reference evidence="1" key="1">
    <citation type="submission" date="2020-07" db="EMBL/GenBank/DDBJ databases">
        <title>Huge and variable diversity of episymbiotic CPR bacteria and DPANN archaea in groundwater ecosystems.</title>
        <authorList>
            <person name="He C.Y."/>
            <person name="Keren R."/>
            <person name="Whittaker M."/>
            <person name="Farag I.F."/>
            <person name="Doudna J."/>
            <person name="Cate J.H.D."/>
            <person name="Banfield J.F."/>
        </authorList>
    </citation>
    <scope>NUCLEOTIDE SEQUENCE</scope>
    <source>
        <strain evidence="1">NC_groundwater_580_Pr5_B-0.1um_64_19</strain>
    </source>
</reference>
<sequence>MYVVPSERLRPGQTCEVAGVYRVYHHAHRLPHSVYIAAGTVLPKCRRCGGRVEFGLVLASEPAERDHDLVRAAEASG</sequence>
<dbReference type="AlphaFoldDB" id="A0A932EQ70"/>
<gene>
    <name evidence="1" type="ORF">HYX28_09495</name>
</gene>
<comment type="caution">
    <text evidence="1">The sequence shown here is derived from an EMBL/GenBank/DDBJ whole genome shotgun (WGS) entry which is preliminary data.</text>
</comment>
<protein>
    <submittedName>
        <fullName evidence="1">Uncharacterized protein</fullName>
    </submittedName>
</protein>
<dbReference type="Proteomes" id="UP000779809">
    <property type="component" value="Unassembled WGS sequence"/>
</dbReference>
<proteinExistence type="predicted"/>
<accession>A0A932EQ70</accession>